<dbReference type="AlphaFoldDB" id="A0A834GZ99"/>
<dbReference type="Proteomes" id="UP000626092">
    <property type="component" value="Unassembled WGS sequence"/>
</dbReference>
<accession>A0A834GZ99</accession>
<dbReference type="InterPro" id="IPR011990">
    <property type="entry name" value="TPR-like_helical_dom_sf"/>
</dbReference>
<dbReference type="GO" id="GO:0003723">
    <property type="term" value="F:RNA binding"/>
    <property type="evidence" value="ECO:0007669"/>
    <property type="project" value="InterPro"/>
</dbReference>
<comment type="caution">
    <text evidence="3">The sequence shown here is derived from an EMBL/GenBank/DDBJ whole genome shotgun (WGS) entry which is preliminary data.</text>
</comment>
<dbReference type="InterPro" id="IPR046960">
    <property type="entry name" value="PPR_At4g14850-like_plant"/>
</dbReference>
<evidence type="ECO:0008006" key="5">
    <source>
        <dbReference type="Google" id="ProtNLM"/>
    </source>
</evidence>
<reference evidence="3" key="1">
    <citation type="submission" date="2019-11" db="EMBL/GenBank/DDBJ databases">
        <authorList>
            <person name="Liu Y."/>
            <person name="Hou J."/>
            <person name="Li T.-Q."/>
            <person name="Guan C.-H."/>
            <person name="Wu X."/>
            <person name="Wu H.-Z."/>
            <person name="Ling F."/>
            <person name="Zhang R."/>
            <person name="Shi X.-G."/>
            <person name="Ren J.-P."/>
            <person name="Chen E.-F."/>
            <person name="Sun J.-M."/>
        </authorList>
    </citation>
    <scope>NUCLEOTIDE SEQUENCE</scope>
    <source>
        <strain evidence="3">Adult_tree_wgs_1</strain>
        <tissue evidence="3">Leaves</tissue>
    </source>
</reference>
<dbReference type="PANTHER" id="PTHR47926">
    <property type="entry name" value="PENTATRICOPEPTIDE REPEAT-CONTAINING PROTEIN"/>
    <property type="match status" value="1"/>
</dbReference>
<dbReference type="GO" id="GO:0009451">
    <property type="term" value="P:RNA modification"/>
    <property type="evidence" value="ECO:0007669"/>
    <property type="project" value="InterPro"/>
</dbReference>
<organism evidence="3 4">
    <name type="scientific">Rhododendron simsii</name>
    <name type="common">Sims's rhododendron</name>
    <dbReference type="NCBI Taxonomy" id="118357"/>
    <lineage>
        <taxon>Eukaryota</taxon>
        <taxon>Viridiplantae</taxon>
        <taxon>Streptophyta</taxon>
        <taxon>Embryophyta</taxon>
        <taxon>Tracheophyta</taxon>
        <taxon>Spermatophyta</taxon>
        <taxon>Magnoliopsida</taxon>
        <taxon>eudicotyledons</taxon>
        <taxon>Gunneridae</taxon>
        <taxon>Pentapetalae</taxon>
        <taxon>asterids</taxon>
        <taxon>Ericales</taxon>
        <taxon>Ericaceae</taxon>
        <taxon>Ericoideae</taxon>
        <taxon>Rhodoreae</taxon>
        <taxon>Rhododendron</taxon>
    </lineage>
</organism>
<evidence type="ECO:0000256" key="1">
    <source>
        <dbReference type="ARBA" id="ARBA00022737"/>
    </source>
</evidence>
<dbReference type="PANTHER" id="PTHR47926:SF386">
    <property type="entry name" value="PENTATRICOPEPTIDE REPEAT-CONTAINING PROTEIN"/>
    <property type="match status" value="1"/>
</dbReference>
<dbReference type="OrthoDB" id="912794at2759"/>
<gene>
    <name evidence="3" type="ORF">RHSIM_Rhsim05G0066200</name>
</gene>
<dbReference type="PROSITE" id="PS51375">
    <property type="entry name" value="PPR"/>
    <property type="match status" value="1"/>
</dbReference>
<proteinExistence type="predicted"/>
<sequence>MLGVYDRNGHFKEVVRLYKELLTEGIKPDGVAFVTLVSTCGHTGQVNLWIEYFESMVSDFGLDPTSEHYSCLYDLLCRAGELEKAWKVVMRCQIKQMAVARFPYGDPCLEPATKVGRSI</sequence>
<dbReference type="InterPro" id="IPR002885">
    <property type="entry name" value="PPR_rpt"/>
</dbReference>
<protein>
    <recommendedName>
        <fullName evidence="5">Pentatricopeptide repeat-containing protein</fullName>
    </recommendedName>
</protein>
<evidence type="ECO:0000313" key="3">
    <source>
        <dbReference type="EMBL" id="KAF7142563.1"/>
    </source>
</evidence>
<dbReference type="NCBIfam" id="TIGR00756">
    <property type="entry name" value="PPR"/>
    <property type="match status" value="2"/>
</dbReference>
<evidence type="ECO:0000313" key="4">
    <source>
        <dbReference type="Proteomes" id="UP000626092"/>
    </source>
</evidence>
<dbReference type="Pfam" id="PF01535">
    <property type="entry name" value="PPR"/>
    <property type="match status" value="2"/>
</dbReference>
<name>A0A834GZ99_RHOSS</name>
<feature type="repeat" description="PPR" evidence="2">
    <location>
        <begin position="1"/>
        <end position="28"/>
    </location>
</feature>
<keyword evidence="4" id="KW-1185">Reference proteome</keyword>
<evidence type="ECO:0000256" key="2">
    <source>
        <dbReference type="PROSITE-ProRule" id="PRU00708"/>
    </source>
</evidence>
<keyword evidence="1" id="KW-0677">Repeat</keyword>
<dbReference type="Gene3D" id="1.25.40.10">
    <property type="entry name" value="Tetratricopeptide repeat domain"/>
    <property type="match status" value="1"/>
</dbReference>
<dbReference type="EMBL" id="WJXA01000005">
    <property type="protein sequence ID" value="KAF7142563.1"/>
    <property type="molecule type" value="Genomic_DNA"/>
</dbReference>